<protein>
    <submittedName>
        <fullName evidence="2">Uncharacterized protein</fullName>
    </submittedName>
</protein>
<evidence type="ECO:0000313" key="1">
    <source>
        <dbReference type="Proteomes" id="UP000887565"/>
    </source>
</evidence>
<dbReference type="WBParaSite" id="nRc.2.0.1.t12640-RA">
    <property type="protein sequence ID" value="nRc.2.0.1.t12640-RA"/>
    <property type="gene ID" value="nRc.2.0.1.g12640"/>
</dbReference>
<accession>A0A915IEM6</accession>
<keyword evidence="1" id="KW-1185">Reference proteome</keyword>
<reference evidence="2" key="1">
    <citation type="submission" date="2022-11" db="UniProtKB">
        <authorList>
            <consortium name="WormBaseParasite"/>
        </authorList>
    </citation>
    <scope>IDENTIFICATION</scope>
</reference>
<dbReference type="AlphaFoldDB" id="A0A915IEM6"/>
<evidence type="ECO:0000313" key="2">
    <source>
        <dbReference type="WBParaSite" id="nRc.2.0.1.t12640-RA"/>
    </source>
</evidence>
<name>A0A915IEM6_ROMCU</name>
<proteinExistence type="predicted"/>
<organism evidence="1 2">
    <name type="scientific">Romanomermis culicivorax</name>
    <name type="common">Nematode worm</name>
    <dbReference type="NCBI Taxonomy" id="13658"/>
    <lineage>
        <taxon>Eukaryota</taxon>
        <taxon>Metazoa</taxon>
        <taxon>Ecdysozoa</taxon>
        <taxon>Nematoda</taxon>
        <taxon>Enoplea</taxon>
        <taxon>Dorylaimia</taxon>
        <taxon>Mermithida</taxon>
        <taxon>Mermithoidea</taxon>
        <taxon>Mermithidae</taxon>
        <taxon>Romanomermis</taxon>
    </lineage>
</organism>
<dbReference type="Proteomes" id="UP000887565">
    <property type="component" value="Unplaced"/>
</dbReference>
<sequence length="95" mass="11210">MTNNKIRFKTEKHHNESINSLIDLTLLFTSFRYNIQQDDRNDTYRFLREKTLATTASHRVPELPGYTRMGTRANKQHSIGENETWFGGDNSLAWY</sequence>